<dbReference type="SMART" id="SM00331">
    <property type="entry name" value="PP2C_SIG"/>
    <property type="match status" value="1"/>
</dbReference>
<dbReference type="RefSeq" id="WP_353650658.1">
    <property type="nucleotide sequence ID" value="NZ_CP159218.1"/>
</dbReference>
<dbReference type="Gene3D" id="3.60.40.10">
    <property type="entry name" value="PPM-type phosphatase domain"/>
    <property type="match status" value="1"/>
</dbReference>
<dbReference type="Pfam" id="PF13672">
    <property type="entry name" value="PP2C_2"/>
    <property type="match status" value="1"/>
</dbReference>
<dbReference type="InterPro" id="IPR001932">
    <property type="entry name" value="PPM-type_phosphatase-like_dom"/>
</dbReference>
<evidence type="ECO:0000313" key="2">
    <source>
        <dbReference type="EMBL" id="XCG65047.1"/>
    </source>
</evidence>
<proteinExistence type="predicted"/>
<gene>
    <name evidence="2" type="ORF">ABLG96_07030</name>
</gene>
<dbReference type="EMBL" id="CP159218">
    <property type="protein sequence ID" value="XCG65047.1"/>
    <property type="molecule type" value="Genomic_DNA"/>
</dbReference>
<evidence type="ECO:0000259" key="1">
    <source>
        <dbReference type="PROSITE" id="PS51746"/>
    </source>
</evidence>
<feature type="domain" description="PPM-type phosphatase" evidence="1">
    <location>
        <begin position="9"/>
        <end position="237"/>
    </location>
</feature>
<dbReference type="InterPro" id="IPR036457">
    <property type="entry name" value="PPM-type-like_dom_sf"/>
</dbReference>
<name>A0AAU8DSN9_9ACTN</name>
<organism evidence="2">
    <name type="scientific">Nakamurella sp. A5-74</name>
    <dbReference type="NCBI Taxonomy" id="3158264"/>
    <lineage>
        <taxon>Bacteria</taxon>
        <taxon>Bacillati</taxon>
        <taxon>Actinomycetota</taxon>
        <taxon>Actinomycetes</taxon>
        <taxon>Nakamurellales</taxon>
        <taxon>Nakamurellaceae</taxon>
        <taxon>Nakamurella</taxon>
    </lineage>
</organism>
<reference evidence="2" key="1">
    <citation type="submission" date="2024-05" db="EMBL/GenBank/DDBJ databases">
        <authorList>
            <person name="Cai S.Y."/>
            <person name="Jin L.M."/>
            <person name="Li H.R."/>
        </authorList>
    </citation>
    <scope>NUCLEOTIDE SEQUENCE</scope>
    <source>
        <strain evidence="2">A5-74</strain>
    </source>
</reference>
<dbReference type="PROSITE" id="PS51746">
    <property type="entry name" value="PPM_2"/>
    <property type="match status" value="1"/>
</dbReference>
<sequence length="272" mass="28285">MVVPPVQLIWGAATDTGRVRLLNEDSMLAAPPVFVVSDGMGGHAAGDRASAIVVEEFGGLLPESPAALGAGWVRQRVVSAGLRIRDGEGGGATVCGVAVTEQDGAAYWLAFNIGDSRVYRWADGLLEQISVDHSYVQELVDAGDLDPAGMRTHPQRNVITRAVGMVGDDDIDCWLLPVRAGERLLVCSDGITGELRDPQIAALLAANDDPQQAADALIAEALAAGGRDNATALIVDVRSEDARPAPDGVFESGSDPAIGEWTVPREALGGTG</sequence>
<dbReference type="CDD" id="cd00143">
    <property type="entry name" value="PP2Cc"/>
    <property type="match status" value="1"/>
</dbReference>
<dbReference type="SMART" id="SM00332">
    <property type="entry name" value="PP2Cc"/>
    <property type="match status" value="1"/>
</dbReference>
<dbReference type="AlphaFoldDB" id="A0AAU8DSN9"/>
<accession>A0AAU8DSN9</accession>
<dbReference type="SUPFAM" id="SSF81606">
    <property type="entry name" value="PP2C-like"/>
    <property type="match status" value="1"/>
</dbReference>
<protein>
    <submittedName>
        <fullName evidence="2">Protein phosphatase 2C domain-containing protein</fullName>
    </submittedName>
</protein>